<evidence type="ECO:0000256" key="1">
    <source>
        <dbReference type="SAM" id="MobiDB-lite"/>
    </source>
</evidence>
<evidence type="ECO:0000256" key="2">
    <source>
        <dbReference type="SAM" id="Phobius"/>
    </source>
</evidence>
<keyword evidence="2" id="KW-0472">Membrane</keyword>
<dbReference type="AlphaFoldDB" id="A0ABD0NN59"/>
<protein>
    <submittedName>
        <fullName evidence="3">Uncharacterized protein</fullName>
    </submittedName>
</protein>
<keyword evidence="2" id="KW-0812">Transmembrane</keyword>
<feature type="compositionally biased region" description="Low complexity" evidence="1">
    <location>
        <begin position="89"/>
        <end position="102"/>
    </location>
</feature>
<evidence type="ECO:0000313" key="3">
    <source>
        <dbReference type="EMBL" id="KAL0163394.1"/>
    </source>
</evidence>
<evidence type="ECO:0000313" key="4">
    <source>
        <dbReference type="Proteomes" id="UP001529510"/>
    </source>
</evidence>
<organism evidence="3 4">
    <name type="scientific">Cirrhinus mrigala</name>
    <name type="common">Mrigala</name>
    <dbReference type="NCBI Taxonomy" id="683832"/>
    <lineage>
        <taxon>Eukaryota</taxon>
        <taxon>Metazoa</taxon>
        <taxon>Chordata</taxon>
        <taxon>Craniata</taxon>
        <taxon>Vertebrata</taxon>
        <taxon>Euteleostomi</taxon>
        <taxon>Actinopterygii</taxon>
        <taxon>Neopterygii</taxon>
        <taxon>Teleostei</taxon>
        <taxon>Ostariophysi</taxon>
        <taxon>Cypriniformes</taxon>
        <taxon>Cyprinidae</taxon>
        <taxon>Labeoninae</taxon>
        <taxon>Labeonini</taxon>
        <taxon>Cirrhinus</taxon>
    </lineage>
</organism>
<comment type="caution">
    <text evidence="3">The sequence shown here is derived from an EMBL/GenBank/DDBJ whole genome shotgun (WGS) entry which is preliminary data.</text>
</comment>
<keyword evidence="4" id="KW-1185">Reference proteome</keyword>
<feature type="region of interest" description="Disordered" evidence="1">
    <location>
        <begin position="74"/>
        <end position="102"/>
    </location>
</feature>
<name>A0ABD0NN59_CIRMR</name>
<proteinExistence type="predicted"/>
<keyword evidence="2" id="KW-1133">Transmembrane helix</keyword>
<reference evidence="3 4" key="1">
    <citation type="submission" date="2024-05" db="EMBL/GenBank/DDBJ databases">
        <title>Genome sequencing and assembly of Indian major carp, Cirrhinus mrigala (Hamilton, 1822).</title>
        <authorList>
            <person name="Mohindra V."/>
            <person name="Chowdhury L.M."/>
            <person name="Lal K."/>
            <person name="Jena J.K."/>
        </authorList>
    </citation>
    <scope>NUCLEOTIDE SEQUENCE [LARGE SCALE GENOMIC DNA]</scope>
    <source>
        <strain evidence="3">CM1030</strain>
        <tissue evidence="3">Blood</tissue>
    </source>
</reference>
<dbReference type="Proteomes" id="UP001529510">
    <property type="component" value="Unassembled WGS sequence"/>
</dbReference>
<sequence length="102" mass="10791">MAFLNLLFSSDSQHTLIIVSLPPFPPSTSSFLFSFLGCSSFPSIPAQLRQRPPLCPPFLFLLLIFLLLLLSGRGSSDSSSAEGAVLERSPSPGLSALLPGLG</sequence>
<feature type="transmembrane region" description="Helical" evidence="2">
    <location>
        <begin position="54"/>
        <end position="72"/>
    </location>
</feature>
<accession>A0ABD0NN59</accession>
<gene>
    <name evidence="3" type="ORF">M9458_042790</name>
</gene>
<feature type="transmembrane region" description="Helical" evidence="2">
    <location>
        <begin position="24"/>
        <end position="42"/>
    </location>
</feature>
<dbReference type="EMBL" id="JAMKFB020000021">
    <property type="protein sequence ID" value="KAL0163394.1"/>
    <property type="molecule type" value="Genomic_DNA"/>
</dbReference>